<gene>
    <name evidence="2" type="ORF">SPRI_1634</name>
</gene>
<keyword evidence="1" id="KW-0812">Transmembrane</keyword>
<feature type="transmembrane region" description="Helical" evidence="1">
    <location>
        <begin position="71"/>
        <end position="97"/>
    </location>
</feature>
<feature type="transmembrane region" description="Helical" evidence="1">
    <location>
        <begin position="38"/>
        <end position="59"/>
    </location>
</feature>
<name>A0A0M4D710_STRPR</name>
<evidence type="ECO:0000256" key="1">
    <source>
        <dbReference type="SAM" id="Phobius"/>
    </source>
</evidence>
<evidence type="ECO:0000313" key="3">
    <source>
        <dbReference type="Proteomes" id="UP000060513"/>
    </source>
</evidence>
<protein>
    <submittedName>
        <fullName evidence="2">Uncharacterized protein</fullName>
    </submittedName>
</protein>
<proteinExistence type="predicted"/>
<organism evidence="2">
    <name type="scientific">Streptomyces pristinaespiralis</name>
    <dbReference type="NCBI Taxonomy" id="38300"/>
    <lineage>
        <taxon>Bacteria</taxon>
        <taxon>Bacillati</taxon>
        <taxon>Actinomycetota</taxon>
        <taxon>Actinomycetes</taxon>
        <taxon>Kitasatosporales</taxon>
        <taxon>Streptomycetaceae</taxon>
        <taxon>Streptomyces</taxon>
    </lineage>
</organism>
<sequence length="152" mass="15812">MLRSIIASNGSLAFGHANEVHYHGTPPKSGPRGSLWKSLLGIAYALLMPLMTWLVPASFTAGVQADPGPAIWKLVVFLVVGLGLMVPLGVILTILSLELTDIDAGSSALGFYAAFALTLIGGPIGFLAGFTVPWLTGSPGPARWFANLVGLL</sequence>
<accession>A0A0M4D710</accession>
<dbReference type="PATRIC" id="fig|38300.4.peg.1739"/>
<keyword evidence="1" id="KW-0472">Membrane</keyword>
<dbReference type="STRING" id="38300.SPRI_1634"/>
<reference evidence="2 3" key="1">
    <citation type="submission" date="2015-08" db="EMBL/GenBank/DDBJ databases">
        <title>Genome sequence of the pristinamycin over-producing bacterium Streptomyces pristinaespiralis HCCB10218.</title>
        <authorList>
            <person name="Tian J."/>
            <person name="Yang J."/>
            <person name="Li L."/>
            <person name="Ruan L."/>
            <person name="Wei W."/>
            <person name="Zheng G."/>
            <person name="Wei Z."/>
            <person name="Yang S."/>
            <person name="Ge M."/>
            <person name="Jiang W."/>
            <person name="Lu Y."/>
        </authorList>
    </citation>
    <scope>NUCLEOTIDE SEQUENCE [LARGE SCALE GENOMIC DNA]</scope>
    <source>
        <strain evidence="2 3">HCCB 10218</strain>
    </source>
</reference>
<evidence type="ECO:0000313" key="2">
    <source>
        <dbReference type="EMBL" id="ALC19940.1"/>
    </source>
</evidence>
<feature type="transmembrane region" description="Helical" evidence="1">
    <location>
        <begin position="109"/>
        <end position="135"/>
    </location>
</feature>
<dbReference type="KEGG" id="spri:SPRI_1634"/>
<dbReference type="AlphaFoldDB" id="A0A0M4D710"/>
<keyword evidence="1" id="KW-1133">Transmembrane helix</keyword>
<dbReference type="EMBL" id="CP011340">
    <property type="protein sequence ID" value="ALC19940.1"/>
    <property type="molecule type" value="Genomic_DNA"/>
</dbReference>
<dbReference type="Proteomes" id="UP000060513">
    <property type="component" value="Chromosome"/>
</dbReference>